<feature type="domain" description="Rad50/SbcC-type AAA" evidence="5">
    <location>
        <begin position="5"/>
        <end position="254"/>
    </location>
</feature>
<dbReference type="SUPFAM" id="SSF52540">
    <property type="entry name" value="P-loop containing nucleoside triphosphate hydrolases"/>
    <property type="match status" value="2"/>
</dbReference>
<organism evidence="6 7">
    <name type="scientific">Peptacetobacter hominis</name>
    <dbReference type="NCBI Taxonomy" id="2743610"/>
    <lineage>
        <taxon>Bacteria</taxon>
        <taxon>Bacillati</taxon>
        <taxon>Bacillota</taxon>
        <taxon>Clostridia</taxon>
        <taxon>Peptostreptococcales</taxon>
        <taxon>Peptostreptococcaceae</taxon>
        <taxon>Peptacetobacter</taxon>
    </lineage>
</organism>
<feature type="coiled-coil region" evidence="4">
    <location>
        <begin position="218"/>
        <end position="300"/>
    </location>
</feature>
<dbReference type="EMBL" id="SGJB01000004">
    <property type="protein sequence ID" value="TQQ85107.1"/>
    <property type="molecule type" value="Genomic_DNA"/>
</dbReference>
<comment type="similarity">
    <text evidence="1">Belongs to the SMC family. SbcC subfamily.</text>
</comment>
<comment type="subunit">
    <text evidence="2">Heterodimer of SbcC and SbcD.</text>
</comment>
<comment type="caution">
    <text evidence="6">The sequence shown here is derived from an EMBL/GenBank/DDBJ whole genome shotgun (WGS) entry which is preliminary data.</text>
</comment>
<evidence type="ECO:0000256" key="4">
    <source>
        <dbReference type="SAM" id="Coils"/>
    </source>
</evidence>
<name>A0A544QWN2_9FIRM</name>
<dbReference type="InterPro" id="IPR027417">
    <property type="entry name" value="P-loop_NTPase"/>
</dbReference>
<dbReference type="Pfam" id="PF13476">
    <property type="entry name" value="AAA_23"/>
    <property type="match status" value="1"/>
</dbReference>
<dbReference type="GO" id="GO:0016887">
    <property type="term" value="F:ATP hydrolysis activity"/>
    <property type="evidence" value="ECO:0007669"/>
    <property type="project" value="InterPro"/>
</dbReference>
<keyword evidence="4" id="KW-0175">Coiled coil</keyword>
<dbReference type="InterPro" id="IPR038729">
    <property type="entry name" value="Rad50/SbcC_AAA"/>
</dbReference>
<dbReference type="PANTHER" id="PTHR32114:SF2">
    <property type="entry name" value="ABC TRANSPORTER ABCH.3"/>
    <property type="match status" value="1"/>
</dbReference>
<dbReference type="OrthoDB" id="9795626at2"/>
<dbReference type="Proteomes" id="UP000317863">
    <property type="component" value="Unassembled WGS sequence"/>
</dbReference>
<sequence length="660" mass="76928">MRFESIKILNYRQYKDISFDFTKTTNNDLHIIVASNGVGKTNLLNAINWCLYGDEPHRSGASDSKKDTLPICNLKSIEEAKSNGLKTCDVIVEIIAYNNGKRYTIKRSSKFDVNAKISTGKDIFNVKFKDKKGNTNIEEGDHAKYIVDRYLPRKIREYFYFDGEQLLNYFNEDNNKISHIKDSIYEISQVNVIDKTEKHLNEFKSRYSKEISKLSPQLNEKLKEKEKIENSIKSFKEEIHKLEEQNKEAKEAIEKANRILNGTESVVEDNKHYEENKRKIANREHRLNSLNEELSNLVKKYMTKICLYKRKNEVIDYISKLEKSSGIPNYINIDIIKKSLNEHKCRICRNEIDSSLEDRLKKLIEQNKEIDDNIKNLSRIKRYIERNLDLDIDRYEEEKLEIYEKLDECNNEIKALNDSNDILRKRIATVSDLEVITDELNRKRENEKRMSTNDRKIGAKENEIINLGKKLKLAEDSYEKALKANKECEELKSKLEFVTVASKIISEVKHEIIRDVRVNMEKLTMSTFDDLIWKKDTYGNVELDSNFRLKLFHKYEKTSCLNSCSAAEKELLALAFTIALHKVSGYDNLLFIDTPVGRVSDVNRENFAKVLLGISEGKQIILAFTPAEYSDEIETVFNRDVISSYAYLETDETKTGMEVI</sequence>
<accession>A0A544QWN2</accession>
<feature type="coiled-coil region" evidence="4">
    <location>
        <begin position="353"/>
        <end position="426"/>
    </location>
</feature>
<dbReference type="GO" id="GO:0006302">
    <property type="term" value="P:double-strand break repair"/>
    <property type="evidence" value="ECO:0007669"/>
    <property type="project" value="InterPro"/>
</dbReference>
<evidence type="ECO:0000313" key="7">
    <source>
        <dbReference type="Proteomes" id="UP000317863"/>
    </source>
</evidence>
<dbReference type="AlphaFoldDB" id="A0A544QWN2"/>
<evidence type="ECO:0000313" key="6">
    <source>
        <dbReference type="EMBL" id="TQQ85107.1"/>
    </source>
</evidence>
<dbReference type="Gene3D" id="3.40.50.300">
    <property type="entry name" value="P-loop containing nucleotide triphosphate hydrolases"/>
    <property type="match status" value="2"/>
</dbReference>
<proteinExistence type="inferred from homology"/>
<gene>
    <name evidence="6" type="ORF">EXD82_03150</name>
</gene>
<protein>
    <recommendedName>
        <fullName evidence="3">Nuclease SbcCD subunit C</fullName>
    </recommendedName>
</protein>
<evidence type="ECO:0000256" key="3">
    <source>
        <dbReference type="ARBA" id="ARBA00013368"/>
    </source>
</evidence>
<evidence type="ECO:0000256" key="1">
    <source>
        <dbReference type="ARBA" id="ARBA00006930"/>
    </source>
</evidence>
<dbReference type="RefSeq" id="WP_142535464.1">
    <property type="nucleotide sequence ID" value="NZ_SGJB01000004.1"/>
</dbReference>
<dbReference type="PANTHER" id="PTHR32114">
    <property type="entry name" value="ABC TRANSPORTER ABCH.3"/>
    <property type="match status" value="1"/>
</dbReference>
<evidence type="ECO:0000259" key="5">
    <source>
        <dbReference type="Pfam" id="PF13476"/>
    </source>
</evidence>
<reference evidence="6 7" key="1">
    <citation type="submission" date="2019-02" db="EMBL/GenBank/DDBJ databases">
        <title>Peptostreptococcaceae bacterium ZHW00191 nov., a new bacterium isolated from the human gut.</title>
        <authorList>
            <person name="Zhou H.-W."/>
            <person name="Chen X.-J."/>
        </authorList>
    </citation>
    <scope>NUCLEOTIDE SEQUENCE [LARGE SCALE GENOMIC DNA]</scope>
    <source>
        <strain evidence="6 7">ZHW00191</strain>
    </source>
</reference>
<keyword evidence="7" id="KW-1185">Reference proteome</keyword>
<evidence type="ECO:0000256" key="2">
    <source>
        <dbReference type="ARBA" id="ARBA00011322"/>
    </source>
</evidence>